<dbReference type="SUPFAM" id="SSF48350">
    <property type="entry name" value="GTPase activation domain, GAP"/>
    <property type="match status" value="1"/>
</dbReference>
<organism evidence="6 7">
    <name type="scientific">Cloeon dipterum</name>
    <dbReference type="NCBI Taxonomy" id="197152"/>
    <lineage>
        <taxon>Eukaryota</taxon>
        <taxon>Metazoa</taxon>
        <taxon>Ecdysozoa</taxon>
        <taxon>Arthropoda</taxon>
        <taxon>Hexapoda</taxon>
        <taxon>Insecta</taxon>
        <taxon>Pterygota</taxon>
        <taxon>Palaeoptera</taxon>
        <taxon>Ephemeroptera</taxon>
        <taxon>Pisciforma</taxon>
        <taxon>Baetidae</taxon>
        <taxon>Cloeon</taxon>
    </lineage>
</organism>
<dbReference type="Proteomes" id="UP000494165">
    <property type="component" value="Unassembled WGS sequence"/>
</dbReference>
<keyword evidence="2" id="KW-0597">Phosphoprotein</keyword>
<evidence type="ECO:0000256" key="3">
    <source>
        <dbReference type="SAM" id="MobiDB-lite"/>
    </source>
</evidence>
<feature type="compositionally biased region" description="Basic and acidic residues" evidence="3">
    <location>
        <begin position="63"/>
        <end position="74"/>
    </location>
</feature>
<evidence type="ECO:0008006" key="8">
    <source>
        <dbReference type="Google" id="ProtNLM"/>
    </source>
</evidence>
<dbReference type="SUPFAM" id="SSF55961">
    <property type="entry name" value="Bet v1-like"/>
    <property type="match status" value="1"/>
</dbReference>
<feature type="region of interest" description="Disordered" evidence="3">
    <location>
        <begin position="752"/>
        <end position="781"/>
    </location>
</feature>
<comment type="caution">
    <text evidence="6">The sequence shown here is derived from an EMBL/GenBank/DDBJ whole genome shotgun (WGS) entry which is preliminary data.</text>
</comment>
<feature type="compositionally biased region" description="Basic residues" evidence="3">
    <location>
        <begin position="681"/>
        <end position="693"/>
    </location>
</feature>
<dbReference type="EMBL" id="CADEPI010000216">
    <property type="protein sequence ID" value="CAB3380776.1"/>
    <property type="molecule type" value="Genomic_DNA"/>
</dbReference>
<dbReference type="FunFam" id="3.30.530.20:FF:000009">
    <property type="entry name" value="StAR related lipid transfer domain containing 13"/>
    <property type="match status" value="1"/>
</dbReference>
<gene>
    <name evidence="6" type="ORF">CLODIP_2_CD16263</name>
</gene>
<sequence>MDDSRCELRKMDNFTEMETNNNDVSGRNDPYLEIELYLKKVTDEIGAVFDQWQREAALKQEYPDVIKPDPKDSCDGGPTLTEMQKKQPLASSPPLVKIPPKVPPKRPNLLLPDLLQQQQQKDNCTTTSSPANTPTSPLLQPREVDTFLKKVQTTILGDNLSSDAGTQTPLSRSSSVAWLSSSHSSLGGGSAGADSTSPFSSSEETFLSSHGANETAADTSSPERESCDSNSGKGSAGDLLEGWGSSLPPVAKRDGIPSWKSTASDIDSRVKRRQKIEPYQSLHSPNSISSLTGSALGPKMGAKSSSAPVLKEPPDADQDGQDGADDVENQRNYPQMRSHSEQHVCEIEAAEACRWMRAAGFPQYAQMYADNQFPVELQAVQKDHPFLDRDALRALFRRLKALNKCARLHRSDAGPAAAIATQHNNYEGGDDTLTGADSDEEVECALSDNWMFLHQSRRWSRILPLNEQSSPLHRTAPLADDEAELPECDTQVISADTDDLSDQTGNQLPLQRQHSSSLPPDKFKTTSSEMETEFVGSKLTRGGSEKLRDASKAFLRRVESVTSRKKAKVGCKSDEMPKIGAPQVLDVEGMQERMKLLNCVDLNSPEALEAACPRPNADPYTNANNNLLFPEKEDIGAHSDSECIDRSSAWMDTEDKKVCREIAVENYSGNCVFKEDEPEGKKKKKDAKRAKKLQTKDQRSATLNLDTKIKSNKNKLKHGKSDNGGLADVSPEREESRTSFYEQFRRSAFAKRHKELSKGSSEGSIHEEDPFPSPSKKSVTRWHSFGRGNAMRRPSFITNVEEVQTRRGVPLASLSCGQLMVLRQLAMLKLTAMMEKHSPSLRSTGFSWELPKFMRKTGKSTVPKDGAVFGVSLYTCLQTTGQALPPPIQTAIQHLSLNALDRQGIFRRPGVKSRIQKLRQHLTELAADEPLEFALEEQQDYDVADVVKQFFRDLPETLMTTKLSDTFIAIFQQVPVINRYEAMKWAMILLPDHHREVLQLLLSFLGLVASHSRSNQMTVSNLAVCFAPSLFHHSYGGHSAPSTPTTSIDLSGGSTGGSGSGGGDSSRGGSPRARGSKRAKQGSGSPDARELAENRAGHDCLQYLINNHDELVNVSQELLNQCHFSSMEQSVPLPLDELGADLGLDWRTYMNACMMALQKELKERPRGWVSVNCHHPQVELSYKKVGDGHPLRLWKVSTEVEAPPVELLNRILRERNIWDPHFANSRVIAKFESQAEVFQYATYSMLPLAHRDYCVIRTWKSDLPRGGCALVETSVEFGESGEPLLDGCIRGIVLASRYLIEHCGSGRSKIIHLSRVDTKGRSLEWYNKCYGQMSALQLTRIRSSFTQYLTTDGPESKV</sequence>
<proteinExistence type="predicted"/>
<evidence type="ECO:0000313" key="7">
    <source>
        <dbReference type="Proteomes" id="UP000494165"/>
    </source>
</evidence>
<feature type="compositionally biased region" description="Gly residues" evidence="3">
    <location>
        <begin position="1053"/>
        <end position="1066"/>
    </location>
</feature>
<dbReference type="Gene3D" id="1.10.555.10">
    <property type="entry name" value="Rho GTPase activation protein"/>
    <property type="match status" value="1"/>
</dbReference>
<feature type="compositionally biased region" description="Polar residues" evidence="3">
    <location>
        <begin position="1040"/>
        <end position="1049"/>
    </location>
</feature>
<feature type="region of interest" description="Disordered" evidence="3">
    <location>
        <begin position="63"/>
        <end position="141"/>
    </location>
</feature>
<dbReference type="Gene3D" id="1.10.287.2070">
    <property type="match status" value="1"/>
</dbReference>
<keyword evidence="1" id="KW-0343">GTPase activation</keyword>
<dbReference type="Pfam" id="PF00620">
    <property type="entry name" value="RhoGAP"/>
    <property type="match status" value="1"/>
</dbReference>
<feature type="region of interest" description="Disordered" evidence="3">
    <location>
        <begin position="1037"/>
        <end position="1091"/>
    </location>
</feature>
<feature type="compositionally biased region" description="Polar residues" evidence="3">
    <location>
        <begin position="502"/>
        <end position="518"/>
    </location>
</feature>
<evidence type="ECO:0000259" key="4">
    <source>
        <dbReference type="PROSITE" id="PS50238"/>
    </source>
</evidence>
<dbReference type="GO" id="GO:0008289">
    <property type="term" value="F:lipid binding"/>
    <property type="evidence" value="ECO:0007669"/>
    <property type="project" value="InterPro"/>
</dbReference>
<feature type="compositionally biased region" description="Polar residues" evidence="3">
    <location>
        <begin position="210"/>
        <end position="220"/>
    </location>
</feature>
<dbReference type="SMART" id="SM00324">
    <property type="entry name" value="RhoGAP"/>
    <property type="match status" value="1"/>
</dbReference>
<evidence type="ECO:0000313" key="6">
    <source>
        <dbReference type="EMBL" id="CAB3380776.1"/>
    </source>
</evidence>
<keyword evidence="7" id="KW-1185">Reference proteome</keyword>
<evidence type="ECO:0000256" key="1">
    <source>
        <dbReference type="ARBA" id="ARBA00022468"/>
    </source>
</evidence>
<dbReference type="SMART" id="SM00234">
    <property type="entry name" value="START"/>
    <property type="match status" value="1"/>
</dbReference>
<dbReference type="InterPro" id="IPR000198">
    <property type="entry name" value="RhoGAP_dom"/>
</dbReference>
<feature type="compositionally biased region" description="Polar residues" evidence="3">
    <location>
        <begin position="281"/>
        <end position="293"/>
    </location>
</feature>
<dbReference type="GO" id="GO:0007165">
    <property type="term" value="P:signal transduction"/>
    <property type="evidence" value="ECO:0007669"/>
    <property type="project" value="InterPro"/>
</dbReference>
<protein>
    <recommendedName>
        <fullName evidence="8">Rho-GAP domain-containing protein</fullName>
    </recommendedName>
</protein>
<dbReference type="PANTHER" id="PTHR12659:SF7">
    <property type="entry name" value="CROSSVEINLESS C, ISOFORM C"/>
    <property type="match status" value="1"/>
</dbReference>
<feature type="compositionally biased region" description="Low complexity" evidence="3">
    <location>
        <begin position="192"/>
        <end position="209"/>
    </location>
</feature>
<dbReference type="Gene3D" id="3.30.530.20">
    <property type="match status" value="1"/>
</dbReference>
<dbReference type="GO" id="GO:0030036">
    <property type="term" value="P:actin cytoskeleton organization"/>
    <property type="evidence" value="ECO:0007669"/>
    <property type="project" value="TreeGrafter"/>
</dbReference>
<dbReference type="OrthoDB" id="10003330at2759"/>
<feature type="compositionally biased region" description="Acidic residues" evidence="3">
    <location>
        <begin position="315"/>
        <end position="327"/>
    </location>
</feature>
<dbReference type="GO" id="GO:0005096">
    <property type="term" value="F:GTPase activator activity"/>
    <property type="evidence" value="ECO:0007669"/>
    <property type="project" value="UniProtKB-KW"/>
</dbReference>
<feature type="region of interest" description="Disordered" evidence="3">
    <location>
        <begin position="180"/>
        <end position="341"/>
    </location>
</feature>
<dbReference type="InterPro" id="IPR002913">
    <property type="entry name" value="START_lipid-bd_dom"/>
</dbReference>
<dbReference type="PROSITE" id="PS50848">
    <property type="entry name" value="START"/>
    <property type="match status" value="1"/>
</dbReference>
<feature type="compositionally biased region" description="Low complexity" evidence="3">
    <location>
        <begin position="107"/>
        <end position="137"/>
    </location>
</feature>
<feature type="region of interest" description="Disordered" evidence="3">
    <location>
        <begin position="673"/>
        <end position="735"/>
    </location>
</feature>
<dbReference type="InterPro" id="IPR013761">
    <property type="entry name" value="SAM/pointed_sf"/>
</dbReference>
<dbReference type="InterPro" id="IPR023393">
    <property type="entry name" value="START-like_dom_sf"/>
</dbReference>
<dbReference type="SUPFAM" id="SSF47769">
    <property type="entry name" value="SAM/Pointed domain"/>
    <property type="match status" value="1"/>
</dbReference>
<dbReference type="PANTHER" id="PTHR12659">
    <property type="entry name" value="RHO-TYPE GTPASE ACTIVATING PROTEIN"/>
    <property type="match status" value="1"/>
</dbReference>
<feature type="region of interest" description="Disordered" evidence="3">
    <location>
        <begin position="497"/>
        <end position="542"/>
    </location>
</feature>
<dbReference type="GO" id="GO:0035023">
    <property type="term" value="P:regulation of Rho protein signal transduction"/>
    <property type="evidence" value="ECO:0007669"/>
    <property type="project" value="TreeGrafter"/>
</dbReference>
<name>A0A8S1DI71_9INSE</name>
<feature type="domain" description="Rho-GAP" evidence="4">
    <location>
        <begin position="871"/>
        <end position="1112"/>
    </location>
</feature>
<dbReference type="InterPro" id="IPR008936">
    <property type="entry name" value="Rho_GTPase_activation_prot"/>
</dbReference>
<feature type="domain" description="START" evidence="5">
    <location>
        <begin position="1153"/>
        <end position="1358"/>
    </location>
</feature>
<evidence type="ECO:0000259" key="5">
    <source>
        <dbReference type="PROSITE" id="PS50848"/>
    </source>
</evidence>
<feature type="compositionally biased region" description="Pro residues" evidence="3">
    <location>
        <begin position="96"/>
        <end position="106"/>
    </location>
</feature>
<reference evidence="6 7" key="1">
    <citation type="submission" date="2020-04" db="EMBL/GenBank/DDBJ databases">
        <authorList>
            <person name="Alioto T."/>
            <person name="Alioto T."/>
            <person name="Gomez Garrido J."/>
        </authorList>
    </citation>
    <scope>NUCLEOTIDE SEQUENCE [LARGE SCALE GENOMIC DNA]</scope>
</reference>
<evidence type="ECO:0000256" key="2">
    <source>
        <dbReference type="ARBA" id="ARBA00022553"/>
    </source>
</evidence>
<dbReference type="PROSITE" id="PS50238">
    <property type="entry name" value="RHOGAP"/>
    <property type="match status" value="1"/>
</dbReference>
<dbReference type="Pfam" id="PF01852">
    <property type="entry name" value="START"/>
    <property type="match status" value="1"/>
</dbReference>
<accession>A0A8S1DI71</accession>